<evidence type="ECO:0000313" key="2">
    <source>
        <dbReference type="Proteomes" id="UP000253208"/>
    </source>
</evidence>
<comment type="caution">
    <text evidence="1">The sequence shown here is derived from an EMBL/GenBank/DDBJ whole genome shotgun (WGS) entry which is preliminary data.</text>
</comment>
<accession>A0A367G4Q3</accession>
<protein>
    <submittedName>
        <fullName evidence="1">Uncharacterized protein</fullName>
    </submittedName>
</protein>
<dbReference type="InterPro" id="IPR038628">
    <property type="entry name" value="XkdM-like_sf"/>
</dbReference>
<dbReference type="Proteomes" id="UP000253208">
    <property type="component" value="Unassembled WGS sequence"/>
</dbReference>
<name>A0A367G4Q3_9FIRM</name>
<dbReference type="EMBL" id="PSQG01000006">
    <property type="protein sequence ID" value="RCH44859.1"/>
    <property type="molecule type" value="Genomic_DNA"/>
</dbReference>
<evidence type="ECO:0000313" key="1">
    <source>
        <dbReference type="EMBL" id="RCH44859.1"/>
    </source>
</evidence>
<sequence length="153" mass="16786">MSIINTQAVANAKKVLTGKNGALYNAKGKLLATMETYQAQVNVTNTKFQPLGDPQEHEIFTSYGQTLTFTEIVVEDGEFITDLLAGMKSGEMPSWNFQGVIKGRNGSEERLVYNDCVPSGNIDLQNVTVGDLIKRQWSLFVNGAVNQQGKLRA</sequence>
<organism evidence="1 2">
    <name type="scientific">Blautia obeum</name>
    <dbReference type="NCBI Taxonomy" id="40520"/>
    <lineage>
        <taxon>Bacteria</taxon>
        <taxon>Bacillati</taxon>
        <taxon>Bacillota</taxon>
        <taxon>Clostridia</taxon>
        <taxon>Lachnospirales</taxon>
        <taxon>Lachnospiraceae</taxon>
        <taxon>Blautia</taxon>
    </lineage>
</organism>
<dbReference type="Gene3D" id="2.30.110.40">
    <property type="entry name" value="Phage tail tube protein"/>
    <property type="match status" value="1"/>
</dbReference>
<proteinExistence type="predicted"/>
<dbReference type="AlphaFoldDB" id="A0A367G4Q3"/>
<reference evidence="1 2" key="1">
    <citation type="submission" date="2018-02" db="EMBL/GenBank/DDBJ databases">
        <title>Complete genome sequencing of Faecalibacterium prausnitzii strains isolated from the human gut.</title>
        <authorList>
            <person name="Fitzgerald B.C."/>
            <person name="Shkoporov A.N."/>
            <person name="Ross P.R."/>
            <person name="Hill C."/>
        </authorList>
    </citation>
    <scope>NUCLEOTIDE SEQUENCE [LARGE SCALE GENOMIC DNA]</scope>
    <source>
        <strain evidence="1 2">APC942/31-1</strain>
    </source>
</reference>
<gene>
    <name evidence="1" type="ORF">C4886_05250</name>
</gene>
<dbReference type="SUPFAM" id="SSF69279">
    <property type="entry name" value="Phage tail proteins"/>
    <property type="match status" value="1"/>
</dbReference>
<dbReference type="RefSeq" id="WP_015525452.1">
    <property type="nucleotide sequence ID" value="NZ_PSQG01000006.1"/>
</dbReference>